<protein>
    <recommendedName>
        <fullName evidence="4">Prenyltransferase</fullName>
    </recommendedName>
</protein>
<organism evidence="2 3">
    <name type="scientific">Muriicola jejuensis</name>
    <dbReference type="NCBI Taxonomy" id="504488"/>
    <lineage>
        <taxon>Bacteria</taxon>
        <taxon>Pseudomonadati</taxon>
        <taxon>Bacteroidota</taxon>
        <taxon>Flavobacteriia</taxon>
        <taxon>Flavobacteriales</taxon>
        <taxon>Flavobacteriaceae</taxon>
        <taxon>Muriicola</taxon>
    </lineage>
</organism>
<dbReference type="AlphaFoldDB" id="A0A6P0UBS3"/>
<keyword evidence="1" id="KW-0472">Membrane</keyword>
<proteinExistence type="predicted"/>
<keyword evidence="3" id="KW-1185">Reference proteome</keyword>
<feature type="transmembrane region" description="Helical" evidence="1">
    <location>
        <begin position="203"/>
        <end position="218"/>
    </location>
</feature>
<keyword evidence="1" id="KW-0812">Transmembrane</keyword>
<name>A0A6P0UBS3_9FLAO</name>
<dbReference type="Proteomes" id="UP000468443">
    <property type="component" value="Unassembled WGS sequence"/>
</dbReference>
<keyword evidence="1" id="KW-1133">Transmembrane helix</keyword>
<feature type="transmembrane region" description="Helical" evidence="1">
    <location>
        <begin position="162"/>
        <end position="182"/>
    </location>
</feature>
<feature type="transmembrane region" description="Helical" evidence="1">
    <location>
        <begin position="76"/>
        <end position="92"/>
    </location>
</feature>
<evidence type="ECO:0000313" key="2">
    <source>
        <dbReference type="EMBL" id="NER10477.1"/>
    </source>
</evidence>
<sequence length="274" mass="31468">MKVWHRIFEIYVRASIHVALAVLAFLFLTCLFLNIPAERSLFFFVFFSTIPTYNLIKHLTENRRQFFGILSMNRSHLILSLGSLVISAYFVVDLRWQTLVAILCLSLLTAVYAMPVLPRGKNLRNVGILKIFIIGGVWSGVTVVLPVLEASSLNSWDVWVEFTQRFLVILVLMVPFEIRDLSTDPSDMLTIPQRLGDRKTKKLGMLACLIFFLLTFVKDELSEVEILSKAIMVISLTALLVFLPKRQPRYFASFWVEAFPIFWVTVLWGLSAWV</sequence>
<dbReference type="EMBL" id="JAABOP010000002">
    <property type="protein sequence ID" value="NER10477.1"/>
    <property type="molecule type" value="Genomic_DNA"/>
</dbReference>
<comment type="caution">
    <text evidence="2">The sequence shown here is derived from an EMBL/GenBank/DDBJ whole genome shotgun (WGS) entry which is preliminary data.</text>
</comment>
<accession>A0A6P0UBS3</accession>
<evidence type="ECO:0000313" key="3">
    <source>
        <dbReference type="Proteomes" id="UP000468443"/>
    </source>
</evidence>
<gene>
    <name evidence="2" type="ORF">GWK09_08115</name>
</gene>
<feature type="transmembrane region" description="Helical" evidence="1">
    <location>
        <begin position="40"/>
        <end position="56"/>
    </location>
</feature>
<dbReference type="RefSeq" id="WP_163692614.1">
    <property type="nucleotide sequence ID" value="NZ_FXTW01000002.1"/>
</dbReference>
<feature type="transmembrane region" description="Helical" evidence="1">
    <location>
        <begin position="224"/>
        <end position="243"/>
    </location>
</feature>
<reference evidence="2 3" key="1">
    <citation type="submission" date="2020-01" db="EMBL/GenBank/DDBJ databases">
        <title>Muriicola jejuensis KCTC 22299.</title>
        <authorList>
            <person name="Wang G."/>
        </authorList>
    </citation>
    <scope>NUCLEOTIDE SEQUENCE [LARGE SCALE GENOMIC DNA]</scope>
    <source>
        <strain evidence="2 3">KCTC 22299</strain>
    </source>
</reference>
<feature type="transmembrane region" description="Helical" evidence="1">
    <location>
        <begin position="250"/>
        <end position="270"/>
    </location>
</feature>
<evidence type="ECO:0008006" key="4">
    <source>
        <dbReference type="Google" id="ProtNLM"/>
    </source>
</evidence>
<feature type="transmembrane region" description="Helical" evidence="1">
    <location>
        <begin position="12"/>
        <end position="34"/>
    </location>
</feature>
<feature type="transmembrane region" description="Helical" evidence="1">
    <location>
        <begin position="129"/>
        <end position="150"/>
    </location>
</feature>
<evidence type="ECO:0000256" key="1">
    <source>
        <dbReference type="SAM" id="Phobius"/>
    </source>
</evidence>
<feature type="transmembrane region" description="Helical" evidence="1">
    <location>
        <begin position="98"/>
        <end position="117"/>
    </location>
</feature>